<name>A0A976R8U3_9VIRU</name>
<accession>A0A976R8U3</accession>
<proteinExistence type="predicted"/>
<dbReference type="EMBL" id="OM869658">
    <property type="protein sequence ID" value="UPW41743.1"/>
    <property type="molecule type" value="Genomic_DNA"/>
</dbReference>
<protein>
    <submittedName>
        <fullName evidence="1">Uncharacterized protein</fullName>
    </submittedName>
</protein>
<sequence>MSTEETAQDIAIEYHKELLRLFLTFFLKHYCLLNSITPKDVVTGHVALFNQLLPQFIHPEELKKMNINWQSQQSLLQLLDLLE</sequence>
<evidence type="ECO:0000313" key="1">
    <source>
        <dbReference type="EMBL" id="UPW41743.1"/>
    </source>
</evidence>
<organism evidence="1">
    <name type="scientific">Peromfec virus RodF7_22</name>
    <dbReference type="NCBI Taxonomy" id="2929270"/>
    <lineage>
        <taxon>Viruses</taxon>
        <taxon>Monodnaviria</taxon>
        <taxon>Shotokuvirae</taxon>
        <taxon>Cressdnaviricota</taxon>
    </lineage>
</organism>
<reference evidence="1" key="1">
    <citation type="submission" date="2022-02" db="EMBL/GenBank/DDBJ databases">
        <title>Towards deciphering the DNA virus diversity associated with rodent species in the families Cricetidae and Heteromyidae.</title>
        <authorList>
            <person name="Lund M."/>
            <person name="Larsen B.B."/>
            <person name="Gryseels S."/>
            <person name="Kraberger S."/>
            <person name="Rowsey D.M."/>
            <person name="Steger L."/>
            <person name="Yule K.M."/>
            <person name="Upham N.S."/>
            <person name="Worobey M."/>
            <person name="Van Doorslaer K."/>
            <person name="Varsani A."/>
        </authorList>
    </citation>
    <scope>NUCLEOTIDE SEQUENCE</scope>
    <source>
        <strain evidence="1">NeonRodF7_22</strain>
    </source>
</reference>